<keyword evidence="6" id="KW-1185">Reference proteome</keyword>
<dbReference type="InterPro" id="IPR036388">
    <property type="entry name" value="WH-like_DNA-bd_sf"/>
</dbReference>
<dbReference type="PROSITE" id="PS50949">
    <property type="entry name" value="HTH_GNTR"/>
    <property type="match status" value="1"/>
</dbReference>
<dbReference type="SMART" id="SM00345">
    <property type="entry name" value="HTH_GNTR"/>
    <property type="match status" value="1"/>
</dbReference>
<evidence type="ECO:0000313" key="5">
    <source>
        <dbReference type="EMBL" id="MCW8085711.1"/>
    </source>
</evidence>
<dbReference type="EMBL" id="JAPFQI010000004">
    <property type="protein sequence ID" value="MCW8085711.1"/>
    <property type="molecule type" value="Genomic_DNA"/>
</dbReference>
<feature type="domain" description="HTH gntR-type" evidence="4">
    <location>
        <begin position="17"/>
        <end position="84"/>
    </location>
</feature>
<keyword evidence="1" id="KW-0805">Transcription regulation</keyword>
<dbReference type="Gene3D" id="1.20.120.530">
    <property type="entry name" value="GntR ligand-binding domain-like"/>
    <property type="match status" value="1"/>
</dbReference>
<comment type="caution">
    <text evidence="5">The sequence shown here is derived from an EMBL/GenBank/DDBJ whole genome shotgun (WGS) entry which is preliminary data.</text>
</comment>
<evidence type="ECO:0000256" key="1">
    <source>
        <dbReference type="ARBA" id="ARBA00023015"/>
    </source>
</evidence>
<organism evidence="5 6">
    <name type="scientific">Sabulicella glaciei</name>
    <dbReference type="NCBI Taxonomy" id="2984948"/>
    <lineage>
        <taxon>Bacteria</taxon>
        <taxon>Pseudomonadati</taxon>
        <taxon>Pseudomonadota</taxon>
        <taxon>Alphaproteobacteria</taxon>
        <taxon>Acetobacterales</taxon>
        <taxon>Acetobacteraceae</taxon>
        <taxon>Sabulicella</taxon>
    </lineage>
</organism>
<dbReference type="SUPFAM" id="SSF48008">
    <property type="entry name" value="GntR ligand-binding domain-like"/>
    <property type="match status" value="1"/>
</dbReference>
<evidence type="ECO:0000256" key="2">
    <source>
        <dbReference type="ARBA" id="ARBA00023125"/>
    </source>
</evidence>
<dbReference type="InterPro" id="IPR008920">
    <property type="entry name" value="TF_FadR/GntR_C"/>
</dbReference>
<dbReference type="InterPro" id="IPR036390">
    <property type="entry name" value="WH_DNA-bd_sf"/>
</dbReference>
<evidence type="ECO:0000313" key="6">
    <source>
        <dbReference type="Proteomes" id="UP001526430"/>
    </source>
</evidence>
<dbReference type="SUPFAM" id="SSF46785">
    <property type="entry name" value="Winged helix' DNA-binding domain"/>
    <property type="match status" value="1"/>
</dbReference>
<keyword evidence="3" id="KW-0804">Transcription</keyword>
<dbReference type="PANTHER" id="PTHR43537:SF39">
    <property type="entry name" value="HTH-TYPE TRANSCRIPTIONAL REGULATOR MCBR"/>
    <property type="match status" value="1"/>
</dbReference>
<evidence type="ECO:0000259" key="4">
    <source>
        <dbReference type="PROSITE" id="PS50949"/>
    </source>
</evidence>
<dbReference type="InterPro" id="IPR000524">
    <property type="entry name" value="Tscrpt_reg_HTH_GntR"/>
</dbReference>
<proteinExistence type="predicted"/>
<accession>A0ABT3NU76</accession>
<reference evidence="5 6" key="1">
    <citation type="submission" date="2022-10" db="EMBL/GenBank/DDBJ databases">
        <title>Roseococcus glaciei nov., sp. nov., isolated from glacier.</title>
        <authorList>
            <person name="Liu Q."/>
            <person name="Xin Y.-H."/>
        </authorList>
    </citation>
    <scope>NUCLEOTIDE SEQUENCE [LARGE SCALE GENOMIC DNA]</scope>
    <source>
        <strain evidence="5 6">MDT2-1-1</strain>
    </source>
</reference>
<keyword evidence="2" id="KW-0238">DNA-binding</keyword>
<dbReference type="SMART" id="SM00895">
    <property type="entry name" value="FCD"/>
    <property type="match status" value="1"/>
</dbReference>
<gene>
    <name evidence="5" type="ORF">OF850_08745</name>
</gene>
<dbReference type="Pfam" id="PF00392">
    <property type="entry name" value="GntR"/>
    <property type="match status" value="1"/>
</dbReference>
<sequence>MPEAANSFFPQDGEEGLPLEEMAYRRLREALVTGAILPGDRLSIRAVAAAFSVSAMPVRTALRRLAAEQALDLLPSGTAVVPRLTRAGFTELSAIRAKLEPMAVSLAAPHLGEPHWKALAPLVAAHDAARAAGDAAVAQAADRDFLFGIYRSAQAPLLLGLIETLWLRRGPLFRSVRITVTAAGGLRHSHGAMLEALRRGMGDEAAELLRVEIEDATRAILATVRFEGDDTAAERLAWIGKPGRRR</sequence>
<dbReference type="InterPro" id="IPR011711">
    <property type="entry name" value="GntR_C"/>
</dbReference>
<dbReference type="Pfam" id="PF07729">
    <property type="entry name" value="FCD"/>
    <property type="match status" value="1"/>
</dbReference>
<dbReference type="PANTHER" id="PTHR43537">
    <property type="entry name" value="TRANSCRIPTIONAL REGULATOR, GNTR FAMILY"/>
    <property type="match status" value="1"/>
</dbReference>
<name>A0ABT3NU76_9PROT</name>
<dbReference type="Gene3D" id="1.10.10.10">
    <property type="entry name" value="Winged helix-like DNA-binding domain superfamily/Winged helix DNA-binding domain"/>
    <property type="match status" value="1"/>
</dbReference>
<evidence type="ECO:0000256" key="3">
    <source>
        <dbReference type="ARBA" id="ARBA00023163"/>
    </source>
</evidence>
<protein>
    <submittedName>
        <fullName evidence="5">GntR family transcriptional regulator</fullName>
    </submittedName>
</protein>
<dbReference type="RefSeq" id="WP_301589646.1">
    <property type="nucleotide sequence ID" value="NZ_JAPFQI010000004.1"/>
</dbReference>
<dbReference type="Proteomes" id="UP001526430">
    <property type="component" value="Unassembled WGS sequence"/>
</dbReference>